<feature type="compositionally biased region" description="Basic and acidic residues" evidence="2">
    <location>
        <begin position="16"/>
        <end position="30"/>
    </location>
</feature>
<comment type="similarity">
    <text evidence="1">Belongs to the SNF7 family.</text>
</comment>
<proteinExistence type="inferred from homology"/>
<organism evidence="3 4">
    <name type="scientific">Octopus vulgaris</name>
    <name type="common">Common octopus</name>
    <dbReference type="NCBI Taxonomy" id="6645"/>
    <lineage>
        <taxon>Eukaryota</taxon>
        <taxon>Metazoa</taxon>
        <taxon>Spiralia</taxon>
        <taxon>Lophotrochozoa</taxon>
        <taxon>Mollusca</taxon>
        <taxon>Cephalopoda</taxon>
        <taxon>Coleoidea</taxon>
        <taxon>Octopodiformes</taxon>
        <taxon>Octopoda</taxon>
        <taxon>Incirrata</taxon>
        <taxon>Octopodidae</taxon>
        <taxon>Octopus</taxon>
    </lineage>
</organism>
<evidence type="ECO:0000256" key="1">
    <source>
        <dbReference type="ARBA" id="ARBA00006190"/>
    </source>
</evidence>
<dbReference type="GO" id="GO:0007034">
    <property type="term" value="P:vacuolar transport"/>
    <property type="evidence" value="ECO:0007669"/>
    <property type="project" value="InterPro"/>
</dbReference>
<dbReference type="EMBL" id="OX597828">
    <property type="protein sequence ID" value="CAI9734091.1"/>
    <property type="molecule type" value="Genomic_DNA"/>
</dbReference>
<dbReference type="Gene3D" id="6.10.140.1230">
    <property type="match status" value="1"/>
</dbReference>
<evidence type="ECO:0000313" key="3">
    <source>
        <dbReference type="EMBL" id="CAI9734091.1"/>
    </source>
</evidence>
<accession>A0AA36FCK6</accession>
<evidence type="ECO:0000256" key="2">
    <source>
        <dbReference type="SAM" id="MobiDB-lite"/>
    </source>
</evidence>
<dbReference type="InterPro" id="IPR005024">
    <property type="entry name" value="Snf7_fam"/>
</dbReference>
<dbReference type="AlphaFoldDB" id="A0AA36FCK6"/>
<gene>
    <name evidence="3" type="ORF">OCTVUL_1B005563</name>
</gene>
<dbReference type="Proteomes" id="UP001162480">
    <property type="component" value="Chromosome 15"/>
</dbReference>
<feature type="compositionally biased region" description="Basic residues" evidence="2">
    <location>
        <begin position="360"/>
        <end position="373"/>
    </location>
</feature>
<feature type="region of interest" description="Disordered" evidence="2">
    <location>
        <begin position="1"/>
        <end position="30"/>
    </location>
</feature>
<feature type="region of interest" description="Disordered" evidence="2">
    <location>
        <begin position="352"/>
        <end position="375"/>
    </location>
</feature>
<protein>
    <submittedName>
        <fullName evidence="3">Multivesicular body 2b</fullName>
    </submittedName>
</protein>
<dbReference type="PANTHER" id="PTHR10476">
    <property type="entry name" value="CHARGED MULTIVESICULAR BODY PROTEIN"/>
    <property type="match status" value="1"/>
</dbReference>
<name>A0AA36FCK6_OCTVU</name>
<reference evidence="3" key="1">
    <citation type="submission" date="2023-08" db="EMBL/GenBank/DDBJ databases">
        <authorList>
            <person name="Alioto T."/>
            <person name="Alioto T."/>
            <person name="Gomez Garrido J."/>
        </authorList>
    </citation>
    <scope>NUCLEOTIDE SEQUENCE</scope>
</reference>
<keyword evidence="4" id="KW-1185">Reference proteome</keyword>
<sequence>MSGIFSKKPTVQQQIRRNEQITRKTQRDLARDRTALERQEKQLEADIKKAAKEGNKQAAGILAKQLIALRKQKNKNITVGSRVQAIGSQQKMMHSSVKMADAMGTTTKTMTQMNKVMDPKKTMKMMQDFQRESTKMEMSEEMINDTLDDIFTESGDEEGEDAIVNQVLDEIGIEISGKMGEAPLPGKSSLGQASKSKVTDDEIEQQLAALKNLYSGYWFECEFGCICCGNGGVCDDVDVSGRVYITDSNEVSDDVRSTILGFLEYQLSTQKQQRNDYRELLELTMIFLGGIPMNGISFRTLGTIEQTMNVNKELNCRSVIAELFCADKSAGEIVRSTKYARSTTFRVVANLNKSKDVQRKPHSPHSDRKRTPRVLKGLERSIESNLSKLMVKLAQDRGISKMTVSRVQDKTSI</sequence>
<dbReference type="Pfam" id="PF03357">
    <property type="entry name" value="Snf7"/>
    <property type="match status" value="1"/>
</dbReference>
<evidence type="ECO:0000313" key="4">
    <source>
        <dbReference type="Proteomes" id="UP001162480"/>
    </source>
</evidence>